<keyword evidence="1" id="KW-0472">Membrane</keyword>
<feature type="transmembrane region" description="Helical" evidence="1">
    <location>
        <begin position="99"/>
        <end position="119"/>
    </location>
</feature>
<gene>
    <name evidence="2" type="ORF">IAB46_09915</name>
</gene>
<protein>
    <submittedName>
        <fullName evidence="2">TIGR04086 family membrane protein</fullName>
    </submittedName>
</protein>
<dbReference type="Proteomes" id="UP000823927">
    <property type="component" value="Unassembled WGS sequence"/>
</dbReference>
<dbReference type="Pfam" id="PF12670">
    <property type="entry name" value="DUF3792"/>
    <property type="match status" value="1"/>
</dbReference>
<reference evidence="2" key="1">
    <citation type="submission" date="2020-10" db="EMBL/GenBank/DDBJ databases">
        <authorList>
            <person name="Gilroy R."/>
        </authorList>
    </citation>
    <scope>NUCLEOTIDE SEQUENCE</scope>
    <source>
        <strain evidence="2">CHK178-757</strain>
    </source>
</reference>
<evidence type="ECO:0000256" key="1">
    <source>
        <dbReference type="SAM" id="Phobius"/>
    </source>
</evidence>
<name>A0A9D1F5P1_9FIRM</name>
<dbReference type="InterPro" id="IPR023804">
    <property type="entry name" value="DUF3792_TM"/>
</dbReference>
<feature type="transmembrane region" description="Helical" evidence="1">
    <location>
        <begin position="70"/>
        <end position="93"/>
    </location>
</feature>
<feature type="transmembrane region" description="Helical" evidence="1">
    <location>
        <begin position="42"/>
        <end position="61"/>
    </location>
</feature>
<keyword evidence="1" id="KW-1133">Transmembrane helix</keyword>
<organism evidence="2 3">
    <name type="scientific">Candidatus Scybalocola faecigallinarum</name>
    <dbReference type="NCBI Taxonomy" id="2840941"/>
    <lineage>
        <taxon>Bacteria</taxon>
        <taxon>Bacillati</taxon>
        <taxon>Bacillota</taxon>
        <taxon>Clostridia</taxon>
        <taxon>Lachnospirales</taxon>
        <taxon>Lachnospiraceae</taxon>
        <taxon>Lachnospiraceae incertae sedis</taxon>
        <taxon>Candidatus Scybalocola (ex Gilroy et al. 2021)</taxon>
    </lineage>
</organism>
<comment type="caution">
    <text evidence="2">The sequence shown here is derived from an EMBL/GenBank/DDBJ whole genome shotgun (WGS) entry which is preliminary data.</text>
</comment>
<proteinExistence type="predicted"/>
<dbReference type="EMBL" id="DVIT01000036">
    <property type="protein sequence ID" value="HIS47844.1"/>
    <property type="molecule type" value="Genomic_DNA"/>
</dbReference>
<dbReference type="AlphaFoldDB" id="A0A9D1F5P1"/>
<evidence type="ECO:0000313" key="2">
    <source>
        <dbReference type="EMBL" id="HIS47844.1"/>
    </source>
</evidence>
<feature type="transmembrane region" description="Helical" evidence="1">
    <location>
        <begin position="12"/>
        <end position="36"/>
    </location>
</feature>
<accession>A0A9D1F5P1</accession>
<keyword evidence="1" id="KW-0812">Transmembrane</keyword>
<sequence length="120" mass="12309">MDVKRLGISMARALIIAALATVAAMAVLSLIAWLFRFSDGKINVGAVIIQIGACLLGGFAAGKGMKEKKYLWGLLTGLIYAAVLLVISFGISGAEGVNITGYITTILVCAGSAMLGGMIS</sequence>
<evidence type="ECO:0000313" key="3">
    <source>
        <dbReference type="Proteomes" id="UP000823927"/>
    </source>
</evidence>
<dbReference type="NCBIfam" id="TIGR04086">
    <property type="entry name" value="TIGR04086_membr"/>
    <property type="match status" value="1"/>
</dbReference>
<reference evidence="2" key="2">
    <citation type="journal article" date="2021" name="PeerJ">
        <title>Extensive microbial diversity within the chicken gut microbiome revealed by metagenomics and culture.</title>
        <authorList>
            <person name="Gilroy R."/>
            <person name="Ravi A."/>
            <person name="Getino M."/>
            <person name="Pursley I."/>
            <person name="Horton D.L."/>
            <person name="Alikhan N.F."/>
            <person name="Baker D."/>
            <person name="Gharbi K."/>
            <person name="Hall N."/>
            <person name="Watson M."/>
            <person name="Adriaenssens E.M."/>
            <person name="Foster-Nyarko E."/>
            <person name="Jarju S."/>
            <person name="Secka A."/>
            <person name="Antonio M."/>
            <person name="Oren A."/>
            <person name="Chaudhuri R.R."/>
            <person name="La Ragione R."/>
            <person name="Hildebrand F."/>
            <person name="Pallen M.J."/>
        </authorList>
    </citation>
    <scope>NUCLEOTIDE SEQUENCE</scope>
    <source>
        <strain evidence="2">CHK178-757</strain>
    </source>
</reference>